<protein>
    <submittedName>
        <fullName evidence="1">Uncharacterized protein</fullName>
    </submittedName>
</protein>
<accession>A0A0E9RNE3</accession>
<dbReference type="EMBL" id="GBXM01082572">
    <property type="protein sequence ID" value="JAH26005.1"/>
    <property type="molecule type" value="Transcribed_RNA"/>
</dbReference>
<evidence type="ECO:0000313" key="1">
    <source>
        <dbReference type="EMBL" id="JAH30322.1"/>
    </source>
</evidence>
<dbReference type="EMBL" id="GBXM01078255">
    <property type="protein sequence ID" value="JAH30322.1"/>
    <property type="molecule type" value="Transcribed_RNA"/>
</dbReference>
<sequence length="27" mass="3262">MLWLTASLKLCLLWQIEDLFIWRANPS</sequence>
<reference evidence="1" key="1">
    <citation type="submission" date="2014-11" db="EMBL/GenBank/DDBJ databases">
        <authorList>
            <person name="Amaro Gonzalez C."/>
        </authorList>
    </citation>
    <scope>NUCLEOTIDE SEQUENCE</scope>
</reference>
<reference evidence="1" key="2">
    <citation type="journal article" date="2015" name="Fish Shellfish Immunol.">
        <title>Early steps in the European eel (Anguilla anguilla)-Vibrio vulnificus interaction in the gills: Role of the RtxA13 toxin.</title>
        <authorList>
            <person name="Callol A."/>
            <person name="Pajuelo D."/>
            <person name="Ebbesson L."/>
            <person name="Teles M."/>
            <person name="MacKenzie S."/>
            <person name="Amaro C."/>
        </authorList>
    </citation>
    <scope>NUCLEOTIDE SEQUENCE</scope>
</reference>
<name>A0A0E9RNE3_ANGAN</name>
<proteinExistence type="predicted"/>
<organism evidence="1">
    <name type="scientific">Anguilla anguilla</name>
    <name type="common">European freshwater eel</name>
    <name type="synonym">Muraena anguilla</name>
    <dbReference type="NCBI Taxonomy" id="7936"/>
    <lineage>
        <taxon>Eukaryota</taxon>
        <taxon>Metazoa</taxon>
        <taxon>Chordata</taxon>
        <taxon>Craniata</taxon>
        <taxon>Vertebrata</taxon>
        <taxon>Euteleostomi</taxon>
        <taxon>Actinopterygii</taxon>
        <taxon>Neopterygii</taxon>
        <taxon>Teleostei</taxon>
        <taxon>Anguilliformes</taxon>
        <taxon>Anguillidae</taxon>
        <taxon>Anguilla</taxon>
    </lineage>
</organism>
<dbReference type="AlphaFoldDB" id="A0A0E9RNE3"/>